<proteinExistence type="predicted"/>
<dbReference type="CDD" id="cd07737">
    <property type="entry name" value="YcbL-like_MBL-fold"/>
    <property type="match status" value="1"/>
</dbReference>
<evidence type="ECO:0000256" key="4">
    <source>
        <dbReference type="ARBA" id="ARBA00022833"/>
    </source>
</evidence>
<dbReference type="KEGG" id="micc:AUP74_00391"/>
<evidence type="ECO:0000256" key="1">
    <source>
        <dbReference type="ARBA" id="ARBA00001947"/>
    </source>
</evidence>
<evidence type="ECO:0000256" key="3">
    <source>
        <dbReference type="ARBA" id="ARBA00022801"/>
    </source>
</evidence>
<dbReference type="Proteomes" id="UP000095672">
    <property type="component" value="Chromosome"/>
</dbReference>
<dbReference type="InterPro" id="IPR036866">
    <property type="entry name" value="RibonucZ/Hydroxyglut_hydro"/>
</dbReference>
<dbReference type="STRING" id="1769779.AUP74_00391"/>
<dbReference type="RefSeq" id="WP_069946080.1">
    <property type="nucleotide sequence ID" value="NZ_CP014143.1"/>
</dbReference>
<dbReference type="InterPro" id="IPR051453">
    <property type="entry name" value="MBL_Glyoxalase_II"/>
</dbReference>
<dbReference type="PATRIC" id="fig|1769779.3.peg.390"/>
<name>A0A1C9W3Z5_9GAMM</name>
<feature type="domain" description="Metallo-beta-lactamase" evidence="5">
    <location>
        <begin position="14"/>
        <end position="194"/>
    </location>
</feature>
<dbReference type="SMART" id="SM00849">
    <property type="entry name" value="Lactamase_B"/>
    <property type="match status" value="1"/>
</dbReference>
<keyword evidence="2" id="KW-0479">Metal-binding</keyword>
<reference evidence="7" key="1">
    <citation type="submission" date="2016-01" db="EMBL/GenBank/DDBJ databases">
        <title>Complete genome sequence of Microbulbifer sp. CCB-MM1, a halophile isolated from Matang Mangrove Forest, Perak.</title>
        <authorList>
            <person name="Moh T.H."/>
            <person name="Dinesh B."/>
            <person name="Lau N.-S."/>
            <person name="Go F."/>
            <person name="Alexander Chong S.-C."/>
        </authorList>
    </citation>
    <scope>NUCLEOTIDE SEQUENCE [LARGE SCALE GENOMIC DNA]</scope>
    <source>
        <strain evidence="7">CCB-MM1</strain>
    </source>
</reference>
<keyword evidence="4" id="KW-0862">Zinc</keyword>
<evidence type="ECO:0000259" key="5">
    <source>
        <dbReference type="SMART" id="SM00849"/>
    </source>
</evidence>
<dbReference type="PANTHER" id="PTHR46233:SF3">
    <property type="entry name" value="HYDROXYACYLGLUTATHIONE HYDROLASE GLOC"/>
    <property type="match status" value="1"/>
</dbReference>
<dbReference type="InterPro" id="IPR001279">
    <property type="entry name" value="Metallo-B-lactamas"/>
</dbReference>
<dbReference type="EMBL" id="CP014143">
    <property type="protein sequence ID" value="AOS95862.1"/>
    <property type="molecule type" value="Genomic_DNA"/>
</dbReference>
<organism evidence="6 7">
    <name type="scientific">Microbulbifer aggregans</name>
    <dbReference type="NCBI Taxonomy" id="1769779"/>
    <lineage>
        <taxon>Bacteria</taxon>
        <taxon>Pseudomonadati</taxon>
        <taxon>Pseudomonadota</taxon>
        <taxon>Gammaproteobacteria</taxon>
        <taxon>Cellvibrionales</taxon>
        <taxon>Microbulbiferaceae</taxon>
        <taxon>Microbulbifer</taxon>
    </lineage>
</organism>
<dbReference type="GO" id="GO:0016787">
    <property type="term" value="F:hydrolase activity"/>
    <property type="evidence" value="ECO:0007669"/>
    <property type="project" value="UniProtKB-KW"/>
</dbReference>
<dbReference type="SUPFAM" id="SSF56281">
    <property type="entry name" value="Metallo-hydrolase/oxidoreductase"/>
    <property type="match status" value="1"/>
</dbReference>
<dbReference type="EC" id="3.-.-.-" evidence="6"/>
<sequence>MALQFHTVPVTPFQQNCTLLWCDQTMRAAVVDPGGDLERILSAVEERGLTLEKILLTHGHLDHVGGTAALVAQKQLPVEGPHREDAFWIEQLPMQAQMFGFPAVETFTPDRWLEQGDTVTVGDETLEVHHCPGHTPGHVIFFHRPSNLALVGDVLFAGSIGRTDFPKGDHDTLIRSITEKLWPLGDEVRFVPGHGPMSTFGQERQTNPFVADKRFG</sequence>
<evidence type="ECO:0000256" key="2">
    <source>
        <dbReference type="ARBA" id="ARBA00022723"/>
    </source>
</evidence>
<dbReference type="AlphaFoldDB" id="A0A1C9W3Z5"/>
<evidence type="ECO:0000313" key="6">
    <source>
        <dbReference type="EMBL" id="AOS95862.1"/>
    </source>
</evidence>
<dbReference type="PANTHER" id="PTHR46233">
    <property type="entry name" value="HYDROXYACYLGLUTATHIONE HYDROLASE GLOC"/>
    <property type="match status" value="1"/>
</dbReference>
<gene>
    <name evidence="6" type="ORF">AUP74_00391</name>
</gene>
<dbReference type="Pfam" id="PF00753">
    <property type="entry name" value="Lactamase_B"/>
    <property type="match status" value="1"/>
</dbReference>
<dbReference type="OrthoDB" id="9802991at2"/>
<comment type="cofactor">
    <cofactor evidence="1">
        <name>Zn(2+)</name>
        <dbReference type="ChEBI" id="CHEBI:29105"/>
    </cofactor>
</comment>
<dbReference type="GO" id="GO:0046872">
    <property type="term" value="F:metal ion binding"/>
    <property type="evidence" value="ECO:0007669"/>
    <property type="project" value="UniProtKB-KW"/>
</dbReference>
<dbReference type="Gene3D" id="3.60.15.10">
    <property type="entry name" value="Ribonuclease Z/Hydroxyacylglutathione hydrolase-like"/>
    <property type="match status" value="1"/>
</dbReference>
<keyword evidence="7" id="KW-1185">Reference proteome</keyword>
<evidence type="ECO:0000313" key="7">
    <source>
        <dbReference type="Proteomes" id="UP000095672"/>
    </source>
</evidence>
<accession>A0A1C9W3Z5</accession>
<protein>
    <submittedName>
        <fullName evidence="6">Putative metallo-hydrolase</fullName>
        <ecNumber evidence="6">3.-.-.-</ecNumber>
    </submittedName>
</protein>
<keyword evidence="3 6" id="KW-0378">Hydrolase</keyword>